<feature type="region of interest" description="Disordered" evidence="1">
    <location>
        <begin position="30"/>
        <end position="91"/>
    </location>
</feature>
<reference evidence="2 3" key="1">
    <citation type="submission" date="2017-02" db="EMBL/GenBank/DDBJ databases">
        <title>The new phylogeny of genus Mycobacterium.</title>
        <authorList>
            <person name="Tortoli E."/>
            <person name="Trovato A."/>
            <person name="Cirillo D.M."/>
        </authorList>
    </citation>
    <scope>NUCLEOTIDE SEQUENCE [LARGE SCALE GENOMIC DNA]</scope>
    <source>
        <strain evidence="2 3">CCUG 56329</strain>
    </source>
</reference>
<dbReference type="Proteomes" id="UP000192847">
    <property type="component" value="Unassembled WGS sequence"/>
</dbReference>
<name>A0ABX3TBZ2_9MYCO</name>
<evidence type="ECO:0000256" key="1">
    <source>
        <dbReference type="SAM" id="MobiDB-lite"/>
    </source>
</evidence>
<dbReference type="EMBL" id="MVIL01001016">
    <property type="protein sequence ID" value="ORB74774.1"/>
    <property type="molecule type" value="Genomic_DNA"/>
</dbReference>
<organism evidence="2 3">
    <name type="scientific">Mycobacterium timonense</name>
    <dbReference type="NCBI Taxonomy" id="701043"/>
    <lineage>
        <taxon>Bacteria</taxon>
        <taxon>Bacillati</taxon>
        <taxon>Actinomycetota</taxon>
        <taxon>Actinomycetes</taxon>
        <taxon>Mycobacteriales</taxon>
        <taxon>Mycobacteriaceae</taxon>
        <taxon>Mycobacterium</taxon>
        <taxon>Mycobacterium avium complex (MAC)</taxon>
    </lineage>
</organism>
<evidence type="ECO:0008006" key="4">
    <source>
        <dbReference type="Google" id="ProtNLM"/>
    </source>
</evidence>
<feature type="compositionally biased region" description="Basic and acidic residues" evidence="1">
    <location>
        <begin position="55"/>
        <end position="74"/>
    </location>
</feature>
<sequence>QRQALVAERDAATPSDAEIRAAQEAVIEAASQAAAAAGTPEQAQRSQDEQNAIDRLADLLNQKREAQKKFESGEKASAQSLYDATKDLPSA</sequence>
<accession>A0ABX3TBZ2</accession>
<comment type="caution">
    <text evidence="2">The sequence shown here is derived from an EMBL/GenBank/DDBJ whole genome shotgun (WGS) entry which is preliminary data.</text>
</comment>
<evidence type="ECO:0000313" key="2">
    <source>
        <dbReference type="EMBL" id="ORB74774.1"/>
    </source>
</evidence>
<gene>
    <name evidence="2" type="ORF">BST46_30815</name>
</gene>
<evidence type="ECO:0000313" key="3">
    <source>
        <dbReference type="Proteomes" id="UP000192847"/>
    </source>
</evidence>
<protein>
    <recommendedName>
        <fullName evidence="4">Electron transport complex subunit RsxC</fullName>
    </recommendedName>
</protein>
<keyword evidence="3" id="KW-1185">Reference proteome</keyword>
<feature type="non-terminal residue" evidence="2">
    <location>
        <position position="1"/>
    </location>
</feature>
<feature type="compositionally biased region" description="Low complexity" evidence="1">
    <location>
        <begin position="30"/>
        <end position="44"/>
    </location>
</feature>
<proteinExistence type="predicted"/>
<feature type="non-terminal residue" evidence="2">
    <location>
        <position position="91"/>
    </location>
</feature>